<keyword evidence="1" id="KW-1133">Transmembrane helix</keyword>
<feature type="transmembrane region" description="Helical" evidence="1">
    <location>
        <begin position="28"/>
        <end position="48"/>
    </location>
</feature>
<gene>
    <name evidence="2" type="ORF">ASIM_LOCUS9673</name>
</gene>
<reference evidence="2 3" key="2">
    <citation type="submission" date="2018-11" db="EMBL/GenBank/DDBJ databases">
        <authorList>
            <consortium name="Pathogen Informatics"/>
        </authorList>
    </citation>
    <scope>NUCLEOTIDE SEQUENCE [LARGE SCALE GENOMIC DNA]</scope>
</reference>
<evidence type="ECO:0000313" key="4">
    <source>
        <dbReference type="WBParaSite" id="ASIM_0000994101-mRNA-1"/>
    </source>
</evidence>
<dbReference type="OrthoDB" id="8300170at2759"/>
<evidence type="ECO:0000313" key="3">
    <source>
        <dbReference type="Proteomes" id="UP000267096"/>
    </source>
</evidence>
<evidence type="ECO:0000313" key="2">
    <source>
        <dbReference type="EMBL" id="VDK41260.1"/>
    </source>
</evidence>
<name>A0A0M3JQJ0_ANISI</name>
<dbReference type="Proteomes" id="UP000267096">
    <property type="component" value="Unassembled WGS sequence"/>
</dbReference>
<protein>
    <submittedName>
        <fullName evidence="4">DUF4126 domain-containing protein</fullName>
    </submittedName>
</protein>
<dbReference type="WBParaSite" id="ASIM_0000994101-mRNA-1">
    <property type="protein sequence ID" value="ASIM_0000994101-mRNA-1"/>
    <property type="gene ID" value="ASIM_0000994101"/>
</dbReference>
<accession>A0A0M3JQJ0</accession>
<keyword evidence="3" id="KW-1185">Reference proteome</keyword>
<keyword evidence="1" id="KW-0812">Transmembrane</keyword>
<keyword evidence="1" id="KW-0472">Membrane</keyword>
<sequence length="67" mass="7440">MILDAAENEGFHLLIVDSIGASVAMLSLTLWIVLAAVVILIAFLLYIYTRLPKKIPVQFRGKHAFIT</sequence>
<dbReference type="EMBL" id="UYRR01030513">
    <property type="protein sequence ID" value="VDK41260.1"/>
    <property type="molecule type" value="Genomic_DNA"/>
</dbReference>
<evidence type="ECO:0000256" key="1">
    <source>
        <dbReference type="SAM" id="Phobius"/>
    </source>
</evidence>
<dbReference type="AlphaFoldDB" id="A0A0M3JQJ0"/>
<reference evidence="4" key="1">
    <citation type="submission" date="2017-02" db="UniProtKB">
        <authorList>
            <consortium name="WormBaseParasite"/>
        </authorList>
    </citation>
    <scope>IDENTIFICATION</scope>
</reference>
<organism evidence="4">
    <name type="scientific">Anisakis simplex</name>
    <name type="common">Herring worm</name>
    <dbReference type="NCBI Taxonomy" id="6269"/>
    <lineage>
        <taxon>Eukaryota</taxon>
        <taxon>Metazoa</taxon>
        <taxon>Ecdysozoa</taxon>
        <taxon>Nematoda</taxon>
        <taxon>Chromadorea</taxon>
        <taxon>Rhabditida</taxon>
        <taxon>Spirurina</taxon>
        <taxon>Ascaridomorpha</taxon>
        <taxon>Ascaridoidea</taxon>
        <taxon>Anisakidae</taxon>
        <taxon>Anisakis</taxon>
        <taxon>Anisakis simplex complex</taxon>
    </lineage>
</organism>
<proteinExistence type="predicted"/>